<keyword evidence="1" id="KW-0472">Membrane</keyword>
<dbReference type="Proteomes" id="UP000185911">
    <property type="component" value="Unassembled WGS sequence"/>
</dbReference>
<keyword evidence="1" id="KW-0812">Transmembrane</keyword>
<keyword evidence="1" id="KW-1133">Transmembrane helix</keyword>
<keyword evidence="3" id="KW-1185">Reference proteome</keyword>
<evidence type="ECO:0000313" key="2">
    <source>
        <dbReference type="EMBL" id="OLP08158.1"/>
    </source>
</evidence>
<evidence type="ECO:0000256" key="1">
    <source>
        <dbReference type="SAM" id="Phobius"/>
    </source>
</evidence>
<dbReference type="RefSeq" id="WP_173861790.1">
    <property type="nucleotide sequence ID" value="NZ_MSYM01000005.1"/>
</dbReference>
<protein>
    <submittedName>
        <fullName evidence="2">Putative membrane protein</fullName>
    </submittedName>
</protein>
<dbReference type="PROSITE" id="PS51257">
    <property type="entry name" value="PROKAR_LIPOPROTEIN"/>
    <property type="match status" value="1"/>
</dbReference>
<accession>A0A1Q8YJC4</accession>
<name>A0A1Q8YJC4_9BURK</name>
<dbReference type="EMBL" id="MSYM01000005">
    <property type="protein sequence ID" value="OLP08158.1"/>
    <property type="molecule type" value="Genomic_DNA"/>
</dbReference>
<evidence type="ECO:0000313" key="3">
    <source>
        <dbReference type="Proteomes" id="UP000185911"/>
    </source>
</evidence>
<comment type="caution">
    <text evidence="2">The sequence shown here is derived from an EMBL/GenBank/DDBJ whole genome shotgun (WGS) entry which is preliminary data.</text>
</comment>
<dbReference type="AlphaFoldDB" id="A0A1Q8YJC4"/>
<feature type="transmembrane region" description="Helical" evidence="1">
    <location>
        <begin position="37"/>
        <end position="57"/>
    </location>
</feature>
<feature type="transmembrane region" description="Helical" evidence="1">
    <location>
        <begin position="6"/>
        <end position="25"/>
    </location>
</feature>
<organism evidence="2 3">
    <name type="scientific">Rhodoferax antarcticus ANT.BR</name>
    <dbReference type="NCBI Taxonomy" id="1111071"/>
    <lineage>
        <taxon>Bacteria</taxon>
        <taxon>Pseudomonadati</taxon>
        <taxon>Pseudomonadota</taxon>
        <taxon>Betaproteobacteria</taxon>
        <taxon>Burkholderiales</taxon>
        <taxon>Comamonadaceae</taxon>
        <taxon>Rhodoferax</taxon>
    </lineage>
</organism>
<sequence>MQFFRWAILLLLLSSIACFGFYIATSQVRYKHWGLKILTWTLLPAFAFFAVLIVQRLA</sequence>
<reference evidence="2 3" key="1">
    <citation type="submission" date="2017-01" db="EMBL/GenBank/DDBJ databases">
        <title>Genome sequence of Rhodoferax antarcticus ANT.BR, a psychrophilic purple nonsulfur bacterium from an Antarctic microbial mat.</title>
        <authorList>
            <person name="Baker J."/>
            <person name="Riester C."/>
            <person name="Skinner B."/>
            <person name="Newell A."/>
            <person name="Swingley W."/>
            <person name="Madigan M."/>
            <person name="Jung D."/>
            <person name="Asao M."/>
            <person name="Chen M."/>
            <person name="Loughlin P."/>
            <person name="Pan H."/>
            <person name="Lin S."/>
            <person name="Li N."/>
            <person name="Shaw J."/>
            <person name="Prado M."/>
            <person name="Sherman C."/>
            <person name="Li X."/>
            <person name="Tang J."/>
            <person name="Blankenship R."/>
            <person name="Zhao T."/>
            <person name="Touchman J."/>
            <person name="Sattley M."/>
        </authorList>
    </citation>
    <scope>NUCLEOTIDE SEQUENCE [LARGE SCALE GENOMIC DNA]</scope>
    <source>
        <strain evidence="2 3">ANT.BR</strain>
    </source>
</reference>
<proteinExistence type="predicted"/>
<gene>
    <name evidence="2" type="ORF">BLL52_0446</name>
</gene>